<reference evidence="4" key="1">
    <citation type="submission" date="2016-10" db="EMBL/GenBank/DDBJ databases">
        <authorList>
            <person name="Varghese N."/>
            <person name="Submissions S."/>
        </authorList>
    </citation>
    <scope>NUCLEOTIDE SEQUENCE [LARGE SCALE GENOMIC DNA]</scope>
    <source>
        <strain evidence="4">DSM 3695</strain>
    </source>
</reference>
<evidence type="ECO:0000313" key="3">
    <source>
        <dbReference type="EMBL" id="SEW06436.1"/>
    </source>
</evidence>
<dbReference type="PANTHER" id="PTHR43084">
    <property type="entry name" value="PERSULFIDE DIOXYGENASE ETHE1"/>
    <property type="match status" value="1"/>
</dbReference>
<dbReference type="SMART" id="SM00849">
    <property type="entry name" value="Lactamase_B"/>
    <property type="match status" value="1"/>
</dbReference>
<dbReference type="GO" id="GO:0046872">
    <property type="term" value="F:metal ion binding"/>
    <property type="evidence" value="ECO:0007669"/>
    <property type="project" value="UniProtKB-KW"/>
</dbReference>
<dbReference type="RefSeq" id="WP_089889933.1">
    <property type="nucleotide sequence ID" value="NZ_FOJG01000001.1"/>
</dbReference>
<dbReference type="Proteomes" id="UP000199310">
    <property type="component" value="Unassembled WGS sequence"/>
</dbReference>
<dbReference type="CDD" id="cd07724">
    <property type="entry name" value="POD-like_MBL-fold"/>
    <property type="match status" value="1"/>
</dbReference>
<evidence type="ECO:0000313" key="4">
    <source>
        <dbReference type="Proteomes" id="UP000199310"/>
    </source>
</evidence>
<evidence type="ECO:0000259" key="2">
    <source>
        <dbReference type="PROSITE" id="PS50206"/>
    </source>
</evidence>
<dbReference type="GO" id="GO:0070813">
    <property type="term" value="P:hydrogen sulfide metabolic process"/>
    <property type="evidence" value="ECO:0007669"/>
    <property type="project" value="TreeGrafter"/>
</dbReference>
<organism evidence="3 4">
    <name type="scientific">Chitinophaga arvensicola</name>
    <dbReference type="NCBI Taxonomy" id="29529"/>
    <lineage>
        <taxon>Bacteria</taxon>
        <taxon>Pseudomonadati</taxon>
        <taxon>Bacteroidota</taxon>
        <taxon>Chitinophagia</taxon>
        <taxon>Chitinophagales</taxon>
        <taxon>Chitinophagaceae</taxon>
        <taxon>Chitinophaga</taxon>
    </lineage>
</organism>
<dbReference type="InterPro" id="IPR001279">
    <property type="entry name" value="Metallo-B-lactamas"/>
</dbReference>
<keyword evidence="4" id="KW-1185">Reference proteome</keyword>
<protein>
    <submittedName>
        <fullName evidence="3">Glyoxylase, beta-lactamase superfamily II</fullName>
    </submittedName>
</protein>
<dbReference type="InterPro" id="IPR036866">
    <property type="entry name" value="RibonucZ/Hydroxyglut_hydro"/>
</dbReference>
<dbReference type="PROSITE" id="PS50206">
    <property type="entry name" value="RHODANESE_3"/>
    <property type="match status" value="2"/>
</dbReference>
<dbReference type="SUPFAM" id="SSF56281">
    <property type="entry name" value="Metallo-hydrolase/oxidoreductase"/>
    <property type="match status" value="1"/>
</dbReference>
<proteinExistence type="predicted"/>
<sequence>MFVKQLYTSCLSEAAYFIESDGIAVVIDPLRDIEVYLELAKERNATIKYIFETHFHADFVSGHVELEAVTGAKIVYGPDAHTNFESYIAKDNEVFQIGAVSIKVLHTPGHTLESSCYLLLDEKEQPYAVFTGDTLFVGDVGRPDLFSGDMTKEELAGYLFDSLNTRIKTLPDSVLVYPAHGPGSACGKNLGPNTFSTIGEEKATNYALLATDKDKFIEEVTSGLTTPPSYFPINAKINKEGYDALKAVMEKAMQPLTPAEFKAKGKAGALILDTRPATEFGDGFVPGAISIGLEGRFAEWAGSLLPFDQDIILVTPIGKEEETVVRMARVGFDNVVGYLNGGYPAWQASGEAIDMIITVEADELAMDVPHDPNLVIIDVRKQMEYADGHIKNALNITLGDMMDPGKLADLEDNHNLYVHCQGGYRSIIACSIMKREGIHNLRNVDGGFAKMKDQKGLTVVQEKTVLN</sequence>
<dbReference type="OrthoDB" id="9784009at2"/>
<dbReference type="SUPFAM" id="SSF52821">
    <property type="entry name" value="Rhodanese/Cell cycle control phosphatase"/>
    <property type="match status" value="2"/>
</dbReference>
<dbReference type="EMBL" id="FOJG01000001">
    <property type="protein sequence ID" value="SEW06436.1"/>
    <property type="molecule type" value="Genomic_DNA"/>
</dbReference>
<accession>A0A1I0NXF9</accession>
<dbReference type="InterPro" id="IPR001763">
    <property type="entry name" value="Rhodanese-like_dom"/>
</dbReference>
<dbReference type="FunFam" id="3.60.15.10:FF:000030">
    <property type="entry name" value="Metallo-beta-lactamase family protein"/>
    <property type="match status" value="1"/>
</dbReference>
<dbReference type="CDD" id="cd00158">
    <property type="entry name" value="RHOD"/>
    <property type="match status" value="2"/>
</dbReference>
<feature type="domain" description="Rhodanese" evidence="2">
    <location>
        <begin position="265"/>
        <end position="355"/>
    </location>
</feature>
<keyword evidence="1" id="KW-0479">Metal-binding</keyword>
<dbReference type="AlphaFoldDB" id="A0A1I0NXF9"/>
<dbReference type="InterPro" id="IPR044528">
    <property type="entry name" value="POD-like_MBL-fold"/>
</dbReference>
<dbReference type="Gene3D" id="3.40.250.10">
    <property type="entry name" value="Rhodanese-like domain"/>
    <property type="match status" value="2"/>
</dbReference>
<dbReference type="GO" id="GO:0050313">
    <property type="term" value="F:sulfur dioxygenase activity"/>
    <property type="evidence" value="ECO:0007669"/>
    <property type="project" value="InterPro"/>
</dbReference>
<gene>
    <name evidence="3" type="ORF">SAMN04488122_0429</name>
</gene>
<dbReference type="Gene3D" id="3.60.15.10">
    <property type="entry name" value="Ribonuclease Z/Hydroxyacylglutathione hydrolase-like"/>
    <property type="match status" value="1"/>
</dbReference>
<dbReference type="GO" id="GO:0006749">
    <property type="term" value="P:glutathione metabolic process"/>
    <property type="evidence" value="ECO:0007669"/>
    <property type="project" value="InterPro"/>
</dbReference>
<dbReference type="Pfam" id="PF00581">
    <property type="entry name" value="Rhodanese"/>
    <property type="match status" value="2"/>
</dbReference>
<dbReference type="PANTHER" id="PTHR43084:SF1">
    <property type="entry name" value="PERSULFIDE DIOXYGENASE ETHE1, MITOCHONDRIAL"/>
    <property type="match status" value="1"/>
</dbReference>
<evidence type="ECO:0000256" key="1">
    <source>
        <dbReference type="ARBA" id="ARBA00022723"/>
    </source>
</evidence>
<dbReference type="SMART" id="SM00450">
    <property type="entry name" value="RHOD"/>
    <property type="match status" value="2"/>
</dbReference>
<dbReference type="STRING" id="29529.SAMN04488122_0429"/>
<feature type="domain" description="Rhodanese" evidence="2">
    <location>
        <begin position="370"/>
        <end position="460"/>
    </location>
</feature>
<dbReference type="InterPro" id="IPR051682">
    <property type="entry name" value="Mito_Persulfide_Diox"/>
</dbReference>
<name>A0A1I0NXF9_9BACT</name>
<dbReference type="Pfam" id="PF00753">
    <property type="entry name" value="Lactamase_B"/>
    <property type="match status" value="1"/>
</dbReference>
<dbReference type="InterPro" id="IPR036873">
    <property type="entry name" value="Rhodanese-like_dom_sf"/>
</dbReference>